<dbReference type="InterPro" id="IPR009061">
    <property type="entry name" value="DNA-bd_dom_put_sf"/>
</dbReference>
<dbReference type="AlphaFoldDB" id="A0A0F9SD54"/>
<dbReference type="Gene3D" id="1.10.1660.10">
    <property type="match status" value="1"/>
</dbReference>
<dbReference type="InterPro" id="IPR047057">
    <property type="entry name" value="MerR_fam"/>
</dbReference>
<sequence>MSETVTKEFYTIGQVVDLLKGSFSDVTISKIRFLEDEGLIKPERTAGGYRKFREDDVKRLKSILKLQKDQYLPLSVIKRNMHLINAGIDKTSANRKDLEEAFYLEEPKKISVSDAIKKVRVNKKQIDELVSISIIDSNGKQEITELDLEVLSIAKSLSKFGIEPRHLKMYDNFADKESLLIYQIVAPHAKNKKRLEENVSDLKRILKKLKTVLLKRALLEQFDENT</sequence>
<reference evidence="3" key="1">
    <citation type="journal article" date="2015" name="Nature">
        <title>Complex archaea that bridge the gap between prokaryotes and eukaryotes.</title>
        <authorList>
            <person name="Spang A."/>
            <person name="Saw J.H."/>
            <person name="Jorgensen S.L."/>
            <person name="Zaremba-Niedzwiedzka K."/>
            <person name="Martijn J."/>
            <person name="Lind A.E."/>
            <person name="van Eijk R."/>
            <person name="Schleper C."/>
            <person name="Guy L."/>
            <person name="Ettema T.J."/>
        </authorList>
    </citation>
    <scope>NUCLEOTIDE SEQUENCE</scope>
</reference>
<evidence type="ECO:0000313" key="3">
    <source>
        <dbReference type="EMBL" id="KKN60257.1"/>
    </source>
</evidence>
<dbReference type="SUPFAM" id="SSF46955">
    <property type="entry name" value="Putative DNA-binding domain"/>
    <property type="match status" value="1"/>
</dbReference>
<comment type="caution">
    <text evidence="3">The sequence shown here is derived from an EMBL/GenBank/DDBJ whole genome shotgun (WGS) entry which is preliminary data.</text>
</comment>
<dbReference type="EMBL" id="LAZR01000701">
    <property type="protein sequence ID" value="KKN60257.1"/>
    <property type="molecule type" value="Genomic_DNA"/>
</dbReference>
<dbReference type="GO" id="GO:0003677">
    <property type="term" value="F:DNA binding"/>
    <property type="evidence" value="ECO:0007669"/>
    <property type="project" value="UniProtKB-KW"/>
</dbReference>
<keyword evidence="1" id="KW-0238">DNA-binding</keyword>
<gene>
    <name evidence="3" type="ORF">LCGC14_0533800</name>
</gene>
<dbReference type="PANTHER" id="PTHR30204">
    <property type="entry name" value="REDOX-CYCLING DRUG-SENSING TRANSCRIPTIONAL ACTIVATOR SOXR"/>
    <property type="match status" value="1"/>
</dbReference>
<accession>A0A0F9SD54</accession>
<evidence type="ECO:0000259" key="2">
    <source>
        <dbReference type="PROSITE" id="PS50937"/>
    </source>
</evidence>
<dbReference type="GO" id="GO:0003700">
    <property type="term" value="F:DNA-binding transcription factor activity"/>
    <property type="evidence" value="ECO:0007669"/>
    <property type="project" value="InterPro"/>
</dbReference>
<dbReference type="InterPro" id="IPR000551">
    <property type="entry name" value="MerR-type_HTH_dom"/>
</dbReference>
<proteinExistence type="predicted"/>
<dbReference type="Pfam" id="PF13411">
    <property type="entry name" value="MerR_1"/>
    <property type="match status" value="1"/>
</dbReference>
<evidence type="ECO:0000256" key="1">
    <source>
        <dbReference type="ARBA" id="ARBA00023125"/>
    </source>
</evidence>
<dbReference type="CDD" id="cd00592">
    <property type="entry name" value="HTH_MerR-like"/>
    <property type="match status" value="1"/>
</dbReference>
<protein>
    <recommendedName>
        <fullName evidence="2">HTH merR-type domain-containing protein</fullName>
    </recommendedName>
</protein>
<organism evidence="3">
    <name type="scientific">marine sediment metagenome</name>
    <dbReference type="NCBI Taxonomy" id="412755"/>
    <lineage>
        <taxon>unclassified sequences</taxon>
        <taxon>metagenomes</taxon>
        <taxon>ecological metagenomes</taxon>
    </lineage>
</organism>
<name>A0A0F9SD54_9ZZZZ</name>
<dbReference type="PROSITE" id="PS50937">
    <property type="entry name" value="HTH_MERR_2"/>
    <property type="match status" value="1"/>
</dbReference>
<feature type="domain" description="HTH merR-type" evidence="2">
    <location>
        <begin position="24"/>
        <end position="83"/>
    </location>
</feature>
<dbReference type="PANTHER" id="PTHR30204:SF89">
    <property type="entry name" value="HTH MERR-TYPE DOMAIN-CONTAINING PROTEIN"/>
    <property type="match status" value="1"/>
</dbReference>
<dbReference type="SMART" id="SM00422">
    <property type="entry name" value="HTH_MERR"/>
    <property type="match status" value="1"/>
</dbReference>